<feature type="transmembrane region" description="Helical" evidence="8">
    <location>
        <begin position="167"/>
        <end position="189"/>
    </location>
</feature>
<dbReference type="InterPro" id="IPR000522">
    <property type="entry name" value="ABC_transptr_permease_BtuC"/>
</dbReference>
<evidence type="ECO:0000313" key="10">
    <source>
        <dbReference type="Proteomes" id="UP000594463"/>
    </source>
</evidence>
<sequence>MMTHCGFIRDRSGIADRSRVFFERKKRAGILTFILLSGLVIMFFFFCGSGFIHIPFLDVLTIMFSHTSENQLWHDVVFNIRLPRILGSMLIGGILAGCGTLFQAVLLNPLASPFTLGISSGAAFGGALALYLGFQNPVFLAFFWGLISLVIVILLGGTRKTLYPTRLILSGVIVSSIFSAGISFLKYLFKEEVSSVLFWIMGSLVGLTWQNITLLLPFSVILFIMLVLVSDSLNILCLGDDQALQLGLNPVFIRLFTLIISSFAIAAAVSIGGVIGFVGLIVPHLFRIVIGPDHRLLLPISIIGGALLLLVADNIVRAFFQLEIPVGVITTLLGGPFFCVLLVKSEGQKYQ</sequence>
<dbReference type="RefSeq" id="WP_218111319.1">
    <property type="nucleotide sequence ID" value="NZ_CP065383.1"/>
</dbReference>
<name>A0A7T1F387_ATRLM</name>
<evidence type="ECO:0000256" key="1">
    <source>
        <dbReference type="ARBA" id="ARBA00004651"/>
    </source>
</evidence>
<evidence type="ECO:0000256" key="3">
    <source>
        <dbReference type="ARBA" id="ARBA00022448"/>
    </source>
</evidence>
<organism evidence="9 10">
    <name type="scientific">Atribacter laminatus</name>
    <dbReference type="NCBI Taxonomy" id="2847778"/>
    <lineage>
        <taxon>Bacteria</taxon>
        <taxon>Pseudomonadati</taxon>
        <taxon>Atribacterota</taxon>
        <taxon>Atribacteria</taxon>
        <taxon>Atribacterales</taxon>
        <taxon>Atribacteraceae</taxon>
        <taxon>Atribacter</taxon>
    </lineage>
</organism>
<keyword evidence="5 8" id="KW-0812">Transmembrane</keyword>
<dbReference type="Proteomes" id="UP000594463">
    <property type="component" value="Chromosome"/>
</dbReference>
<protein>
    <submittedName>
        <fullName evidence="9">Hemin transport system permease protein HmuU</fullName>
    </submittedName>
</protein>
<dbReference type="Gene3D" id="1.10.3470.10">
    <property type="entry name" value="ABC transporter involved in vitamin B12 uptake, BtuC"/>
    <property type="match status" value="1"/>
</dbReference>
<proteinExistence type="inferred from homology"/>
<dbReference type="Pfam" id="PF01032">
    <property type="entry name" value="FecCD"/>
    <property type="match status" value="1"/>
</dbReference>
<evidence type="ECO:0000256" key="2">
    <source>
        <dbReference type="ARBA" id="ARBA00007935"/>
    </source>
</evidence>
<dbReference type="CDD" id="cd06550">
    <property type="entry name" value="TM_ABC_iron-siderophores_like"/>
    <property type="match status" value="1"/>
</dbReference>
<feature type="transmembrane region" description="Helical" evidence="8">
    <location>
        <begin position="28"/>
        <end position="54"/>
    </location>
</feature>
<keyword evidence="7 8" id="KW-0472">Membrane</keyword>
<evidence type="ECO:0000256" key="4">
    <source>
        <dbReference type="ARBA" id="ARBA00022475"/>
    </source>
</evidence>
<accession>A0A7T1F387</accession>
<dbReference type="SUPFAM" id="SSF81345">
    <property type="entry name" value="ABC transporter involved in vitamin B12 uptake, BtuC"/>
    <property type="match status" value="1"/>
</dbReference>
<gene>
    <name evidence="9" type="primary">hmuU_2</name>
    <name evidence="9" type="ORF">RT761_02054</name>
</gene>
<evidence type="ECO:0000256" key="8">
    <source>
        <dbReference type="SAM" id="Phobius"/>
    </source>
</evidence>
<comment type="subcellular location">
    <subcellularLocation>
        <location evidence="1">Cell membrane</location>
        <topology evidence="1">Multi-pass membrane protein</topology>
    </subcellularLocation>
</comment>
<dbReference type="PANTHER" id="PTHR30472:SF25">
    <property type="entry name" value="ABC TRANSPORTER PERMEASE PROTEIN MJ0876-RELATED"/>
    <property type="match status" value="1"/>
</dbReference>
<feature type="transmembrane region" description="Helical" evidence="8">
    <location>
        <begin position="294"/>
        <end position="312"/>
    </location>
</feature>
<dbReference type="FunFam" id="1.10.3470.10:FF:000001">
    <property type="entry name" value="Vitamin B12 ABC transporter permease BtuC"/>
    <property type="match status" value="1"/>
</dbReference>
<feature type="transmembrane region" description="Helical" evidence="8">
    <location>
        <begin position="114"/>
        <end position="132"/>
    </location>
</feature>
<evidence type="ECO:0000256" key="5">
    <source>
        <dbReference type="ARBA" id="ARBA00022692"/>
    </source>
</evidence>
<dbReference type="AlphaFoldDB" id="A0A7T1F387"/>
<reference evidence="9 10" key="1">
    <citation type="journal article" date="2021" name="Nat. Commun.">
        <title>Isolation of a member of the candidate phylum Atribacteria reveals a unique cell membrane structure.</title>
        <authorList>
            <person name="Taiki K."/>
            <person name="Nobu M.K."/>
            <person name="Kusada H."/>
            <person name="Meng X.-Y."/>
            <person name="Hosoki N."/>
            <person name="Uematsu K."/>
            <person name="Yoshioka H."/>
            <person name="Kamagata Y."/>
            <person name="Tamaki H."/>
        </authorList>
    </citation>
    <scope>NUCLEOTIDE SEQUENCE [LARGE SCALE GENOMIC DNA]</scope>
    <source>
        <strain evidence="9 10">RT761</strain>
    </source>
</reference>
<feature type="transmembrane region" description="Helical" evidence="8">
    <location>
        <begin position="324"/>
        <end position="343"/>
    </location>
</feature>
<keyword evidence="3" id="KW-0813">Transport</keyword>
<keyword evidence="10" id="KW-1185">Reference proteome</keyword>
<feature type="transmembrane region" description="Helical" evidence="8">
    <location>
        <begin position="85"/>
        <end position="107"/>
    </location>
</feature>
<feature type="transmembrane region" description="Helical" evidence="8">
    <location>
        <begin position="138"/>
        <end position="155"/>
    </location>
</feature>
<evidence type="ECO:0000256" key="6">
    <source>
        <dbReference type="ARBA" id="ARBA00022989"/>
    </source>
</evidence>
<dbReference type="GO" id="GO:0022857">
    <property type="term" value="F:transmembrane transporter activity"/>
    <property type="evidence" value="ECO:0007669"/>
    <property type="project" value="InterPro"/>
</dbReference>
<feature type="transmembrane region" description="Helical" evidence="8">
    <location>
        <begin position="209"/>
        <end position="230"/>
    </location>
</feature>
<evidence type="ECO:0000256" key="7">
    <source>
        <dbReference type="ARBA" id="ARBA00023136"/>
    </source>
</evidence>
<feature type="transmembrane region" description="Helical" evidence="8">
    <location>
        <begin position="251"/>
        <end position="282"/>
    </location>
</feature>
<keyword evidence="4" id="KW-1003">Cell membrane</keyword>
<dbReference type="InterPro" id="IPR037294">
    <property type="entry name" value="ABC_BtuC-like"/>
</dbReference>
<dbReference type="GO" id="GO:0005886">
    <property type="term" value="C:plasma membrane"/>
    <property type="evidence" value="ECO:0007669"/>
    <property type="project" value="UniProtKB-SubCell"/>
</dbReference>
<dbReference type="PANTHER" id="PTHR30472">
    <property type="entry name" value="FERRIC ENTEROBACTIN TRANSPORT SYSTEM PERMEASE PROTEIN"/>
    <property type="match status" value="1"/>
</dbReference>
<dbReference type="EMBL" id="CP065383">
    <property type="protein sequence ID" value="QPM68828.1"/>
    <property type="molecule type" value="Genomic_DNA"/>
</dbReference>
<keyword evidence="6 8" id="KW-1133">Transmembrane helix</keyword>
<comment type="similarity">
    <text evidence="2">Belongs to the binding-protein-dependent transport system permease family. FecCD subfamily.</text>
</comment>
<evidence type="ECO:0000313" key="9">
    <source>
        <dbReference type="EMBL" id="QPM68828.1"/>
    </source>
</evidence>
<dbReference type="KEGG" id="alam:RT761_02054"/>